<organism evidence="13 14">
    <name type="scientific">Actinomadura rayongensis</name>
    <dbReference type="NCBI Taxonomy" id="1429076"/>
    <lineage>
        <taxon>Bacteria</taxon>
        <taxon>Bacillati</taxon>
        <taxon>Actinomycetota</taxon>
        <taxon>Actinomycetes</taxon>
        <taxon>Streptosporangiales</taxon>
        <taxon>Thermomonosporaceae</taxon>
        <taxon>Actinomadura</taxon>
    </lineage>
</organism>
<dbReference type="InterPro" id="IPR017853">
    <property type="entry name" value="GH"/>
</dbReference>
<feature type="binding site" evidence="10">
    <location>
        <position position="176"/>
    </location>
    <ligand>
        <name>substrate</name>
    </ligand>
</feature>
<reference evidence="13 14" key="1">
    <citation type="submission" date="2019-12" db="EMBL/GenBank/DDBJ databases">
        <title>Nocardia macrotermitis sp. nov. and Nocardia aurantia sp. nov., isolated from the gut of the fungus growing-termite Macrotermes natalensis.</title>
        <authorList>
            <person name="Christine B."/>
            <person name="Rene B."/>
        </authorList>
    </citation>
    <scope>NUCLEOTIDE SEQUENCE [LARGE SCALE GENOMIC DNA]</scope>
    <source>
        <strain evidence="13 14">DSM 102126</strain>
    </source>
</reference>
<feature type="compositionally biased region" description="Low complexity" evidence="12">
    <location>
        <begin position="18"/>
        <end position="31"/>
    </location>
</feature>
<evidence type="ECO:0000256" key="11">
    <source>
        <dbReference type="RuleBase" id="RU361175"/>
    </source>
</evidence>
<evidence type="ECO:0000256" key="5">
    <source>
        <dbReference type="ARBA" id="ARBA00023001"/>
    </source>
</evidence>
<keyword evidence="6" id="KW-0119">Carbohydrate metabolism</keyword>
<dbReference type="Pfam" id="PF00232">
    <property type="entry name" value="Glyco_hydro_1"/>
    <property type="match status" value="1"/>
</dbReference>
<dbReference type="GO" id="GO:0005829">
    <property type="term" value="C:cytosol"/>
    <property type="evidence" value="ECO:0007669"/>
    <property type="project" value="TreeGrafter"/>
</dbReference>
<evidence type="ECO:0000256" key="7">
    <source>
        <dbReference type="ARBA" id="ARBA00023295"/>
    </source>
</evidence>
<evidence type="ECO:0000313" key="13">
    <source>
        <dbReference type="EMBL" id="MXQ66315.1"/>
    </source>
</evidence>
<proteinExistence type="inferred from homology"/>
<keyword evidence="4 11" id="KW-0378">Hydrolase</keyword>
<dbReference type="FunFam" id="3.20.20.80:FF:000004">
    <property type="entry name" value="Beta-glucosidase 6-phospho-beta-glucosidase"/>
    <property type="match status" value="1"/>
</dbReference>
<dbReference type="GO" id="GO:0030245">
    <property type="term" value="P:cellulose catabolic process"/>
    <property type="evidence" value="ECO:0007669"/>
    <property type="project" value="UniProtKB-KW"/>
</dbReference>
<feature type="compositionally biased region" description="Low complexity" evidence="12">
    <location>
        <begin position="1"/>
        <end position="11"/>
    </location>
</feature>
<evidence type="ECO:0000256" key="9">
    <source>
        <dbReference type="PIRSR" id="PIRSR617736-1"/>
    </source>
</evidence>
<feature type="compositionally biased region" description="Pro residues" evidence="12">
    <location>
        <begin position="57"/>
        <end position="69"/>
    </location>
</feature>
<gene>
    <name evidence="13" type="ORF">GQ466_20055</name>
</gene>
<keyword evidence="8" id="KW-0624">Polysaccharide degradation</keyword>
<comment type="similarity">
    <text evidence="2 11">Belongs to the glycosyl hydrolase 1 family.</text>
</comment>
<evidence type="ECO:0000256" key="2">
    <source>
        <dbReference type="ARBA" id="ARBA00010838"/>
    </source>
</evidence>
<feature type="binding site" evidence="10">
    <location>
        <position position="570"/>
    </location>
    <ligand>
        <name>substrate</name>
    </ligand>
</feature>
<accession>A0A6I4WDI9</accession>
<dbReference type="AlphaFoldDB" id="A0A6I4WDI9"/>
<keyword evidence="7 11" id="KW-0326">Glycosidase</keyword>
<dbReference type="SUPFAM" id="SSF51445">
    <property type="entry name" value="(Trans)glycosidases"/>
    <property type="match status" value="1"/>
</dbReference>
<dbReference type="InterPro" id="IPR033132">
    <property type="entry name" value="GH_1_N_CS"/>
</dbReference>
<dbReference type="PRINTS" id="PR00131">
    <property type="entry name" value="GLHYDRLASE1"/>
</dbReference>
<dbReference type="EC" id="3.2.1.21" evidence="3 11"/>
<comment type="catalytic activity">
    <reaction evidence="1 11">
        <text>Hydrolysis of terminal, non-reducing beta-D-glucosyl residues with release of beta-D-glucose.</text>
        <dbReference type="EC" id="3.2.1.21"/>
    </reaction>
</comment>
<dbReference type="GO" id="GO:0008422">
    <property type="term" value="F:beta-glucosidase activity"/>
    <property type="evidence" value="ECO:0007669"/>
    <property type="project" value="UniProtKB-EC"/>
</dbReference>
<feature type="compositionally biased region" description="Low complexity" evidence="12">
    <location>
        <begin position="39"/>
        <end position="56"/>
    </location>
</feature>
<evidence type="ECO:0000256" key="12">
    <source>
        <dbReference type="SAM" id="MobiDB-lite"/>
    </source>
</evidence>
<evidence type="ECO:0000256" key="3">
    <source>
        <dbReference type="ARBA" id="ARBA00012744"/>
    </source>
</evidence>
<dbReference type="OrthoDB" id="5166882at2"/>
<dbReference type="Gene3D" id="3.20.20.80">
    <property type="entry name" value="Glycosidases"/>
    <property type="match status" value="1"/>
</dbReference>
<feature type="binding site" evidence="10">
    <location>
        <begin position="577"/>
        <end position="578"/>
    </location>
    <ligand>
        <name>substrate</name>
    </ligand>
</feature>
<dbReference type="PANTHER" id="PTHR10353">
    <property type="entry name" value="GLYCOSYL HYDROLASE"/>
    <property type="match status" value="1"/>
</dbReference>
<feature type="binding site" evidence="10">
    <location>
        <position position="319"/>
    </location>
    <ligand>
        <name>substrate</name>
    </ligand>
</feature>
<dbReference type="PANTHER" id="PTHR10353:SF36">
    <property type="entry name" value="LP05116P"/>
    <property type="match status" value="1"/>
</dbReference>
<evidence type="ECO:0000256" key="10">
    <source>
        <dbReference type="PIRSR" id="PIRSR617736-2"/>
    </source>
</evidence>
<evidence type="ECO:0000256" key="6">
    <source>
        <dbReference type="ARBA" id="ARBA00023277"/>
    </source>
</evidence>
<dbReference type="PROSITE" id="PS00653">
    <property type="entry name" value="GLYCOSYL_HYDROL_F1_2"/>
    <property type="match status" value="1"/>
</dbReference>
<dbReference type="NCBIfam" id="TIGR03356">
    <property type="entry name" value="BGL"/>
    <property type="match status" value="1"/>
</dbReference>
<feature type="compositionally biased region" description="Low complexity" evidence="12">
    <location>
        <begin position="91"/>
        <end position="123"/>
    </location>
</feature>
<protein>
    <recommendedName>
        <fullName evidence="3 11">Beta-glucosidase</fullName>
        <ecNumber evidence="3 11">3.2.1.21</ecNumber>
    </recommendedName>
</protein>
<evidence type="ECO:0000256" key="1">
    <source>
        <dbReference type="ARBA" id="ARBA00000448"/>
    </source>
</evidence>
<evidence type="ECO:0000256" key="8">
    <source>
        <dbReference type="ARBA" id="ARBA00023326"/>
    </source>
</evidence>
<sequence length="616" mass="66242">MSCGSRPASCRCSRRSSSRSASRSRPGPGSSWPTCCCGAARTPRPTCSTATAATARPTPPPSRSSPPARPSAGGSWSTPGRPGCPGRATCSGRSASAARPAPGRRPTSAWSSRSRSGSSATWRCADGACGGSAPEPPASLESIPQPLPNAPTKGATTVTLRFPEGFLWGASTAAYQIEGAAAEDGRRPSIWDDFVHAGHARHGETGDVAADHYHRSASDLDLMADLGMTAYRFSIAWTRTMDDDGAVNQKGLDFYRRLADGLRERGIEPFATLYHFDLPRRLGERGGWLDRDTAYRLADHADLVSGALGDRIGHWMTVNELFVETFLGYATGDSPPGRESTGEAVAASHHMLLGHGLAAQAVRANGAGEVGIVTSFSPVRPATADPRDAEAARRIDGLVNRFYLDALFRGEYPADLMAHYADLRPGFTAVRDGDLDVISAPLDFLGLNYYFSRTVAASGRDLGPDWVETPLSTRVEAELGARDVVRAGETLTAIGWPVDPGGLTELLLRLRADYGDVPIYITENGLPLGDYVTPDGRVHDPERIEFLRRHLTALHAAVAAGVDVRGYLTWSLLDNFEWGSGYAPRFGLTFVDYGTQRRIPKDSFHWYREVIARNGL</sequence>
<dbReference type="Proteomes" id="UP000431901">
    <property type="component" value="Unassembled WGS sequence"/>
</dbReference>
<keyword evidence="5" id="KW-0136">Cellulose degradation</keyword>
<feature type="region of interest" description="Disordered" evidence="12">
    <location>
        <begin position="1"/>
        <end position="154"/>
    </location>
</feature>
<keyword evidence="14" id="KW-1185">Reference proteome</keyword>
<feature type="binding site" evidence="10">
    <location>
        <position position="275"/>
    </location>
    <ligand>
        <name>substrate</name>
    </ligand>
</feature>
<feature type="active site" description="Proton donor" evidence="9">
    <location>
        <position position="320"/>
    </location>
</feature>
<dbReference type="InterPro" id="IPR001360">
    <property type="entry name" value="Glyco_hydro_1"/>
</dbReference>
<name>A0A6I4WDI9_9ACTN</name>
<dbReference type="EMBL" id="WUTW01000004">
    <property type="protein sequence ID" value="MXQ66315.1"/>
    <property type="molecule type" value="Genomic_DNA"/>
</dbReference>
<evidence type="ECO:0000313" key="14">
    <source>
        <dbReference type="Proteomes" id="UP000431901"/>
    </source>
</evidence>
<dbReference type="InterPro" id="IPR017736">
    <property type="entry name" value="Glyco_hydro_1_beta-glucosidase"/>
</dbReference>
<feature type="active site" description="Nucleophile" evidence="9">
    <location>
        <position position="523"/>
    </location>
</feature>
<feature type="binding site" evidence="10">
    <location>
        <position position="450"/>
    </location>
    <ligand>
        <name>substrate</name>
    </ligand>
</feature>
<comment type="caution">
    <text evidence="13">The sequence shown here is derived from an EMBL/GenBank/DDBJ whole genome shotgun (WGS) entry which is preliminary data.</text>
</comment>
<evidence type="ECO:0000256" key="4">
    <source>
        <dbReference type="ARBA" id="ARBA00022801"/>
    </source>
</evidence>